<dbReference type="AlphaFoldDB" id="A0AAW0G1Y9"/>
<organism evidence="2 3">
    <name type="scientific">Cerrena zonata</name>
    <dbReference type="NCBI Taxonomy" id="2478898"/>
    <lineage>
        <taxon>Eukaryota</taxon>
        <taxon>Fungi</taxon>
        <taxon>Dikarya</taxon>
        <taxon>Basidiomycota</taxon>
        <taxon>Agaricomycotina</taxon>
        <taxon>Agaricomycetes</taxon>
        <taxon>Polyporales</taxon>
        <taxon>Cerrenaceae</taxon>
        <taxon>Cerrena</taxon>
    </lineage>
</organism>
<gene>
    <name evidence="2" type="ORF">QCA50_013737</name>
</gene>
<evidence type="ECO:0000313" key="3">
    <source>
        <dbReference type="Proteomes" id="UP001385951"/>
    </source>
</evidence>
<keyword evidence="3" id="KW-1185">Reference proteome</keyword>
<comment type="caution">
    <text evidence="2">The sequence shown here is derived from an EMBL/GenBank/DDBJ whole genome shotgun (WGS) entry which is preliminary data.</text>
</comment>
<sequence length="188" mass="21678">MGRVPKAEPKDDGPSQVLKPIPPQPQTDKATALKTTTGYRRASAWQIHRWPLRKHVMQEKSRVHFPRSYLAKDGMEIKVIWPGTDLNQFVHNHYAEPLDSGGGDMEVDESKIQVKSADFVTDDGVCPRKHEYLGPDPCVVGYSFDYDGDIHIKWWDSFLQDQWMDTQKWKFDVEVNDQGEWVPKDLTP</sequence>
<protein>
    <submittedName>
        <fullName evidence="2">Uncharacterized protein</fullName>
    </submittedName>
</protein>
<dbReference type="Proteomes" id="UP001385951">
    <property type="component" value="Unassembled WGS sequence"/>
</dbReference>
<reference evidence="2 3" key="1">
    <citation type="submission" date="2022-09" db="EMBL/GenBank/DDBJ databases">
        <authorList>
            <person name="Palmer J.M."/>
        </authorList>
    </citation>
    <scope>NUCLEOTIDE SEQUENCE [LARGE SCALE GENOMIC DNA]</scope>
    <source>
        <strain evidence="2 3">DSM 7382</strain>
    </source>
</reference>
<name>A0AAW0G1Y9_9APHY</name>
<dbReference type="EMBL" id="JASBNA010000032">
    <property type="protein sequence ID" value="KAK7683065.1"/>
    <property type="molecule type" value="Genomic_DNA"/>
</dbReference>
<feature type="compositionally biased region" description="Basic and acidic residues" evidence="1">
    <location>
        <begin position="1"/>
        <end position="13"/>
    </location>
</feature>
<accession>A0AAW0G1Y9</accession>
<proteinExistence type="predicted"/>
<evidence type="ECO:0000256" key="1">
    <source>
        <dbReference type="SAM" id="MobiDB-lite"/>
    </source>
</evidence>
<evidence type="ECO:0000313" key="2">
    <source>
        <dbReference type="EMBL" id="KAK7683065.1"/>
    </source>
</evidence>
<feature type="region of interest" description="Disordered" evidence="1">
    <location>
        <begin position="1"/>
        <end position="29"/>
    </location>
</feature>